<feature type="compositionally biased region" description="Polar residues" evidence="5">
    <location>
        <begin position="329"/>
        <end position="351"/>
    </location>
</feature>
<organism evidence="8 9">
    <name type="scientific">Tigriopus californicus</name>
    <name type="common">Marine copepod</name>
    <dbReference type="NCBI Taxonomy" id="6832"/>
    <lineage>
        <taxon>Eukaryota</taxon>
        <taxon>Metazoa</taxon>
        <taxon>Ecdysozoa</taxon>
        <taxon>Arthropoda</taxon>
        <taxon>Crustacea</taxon>
        <taxon>Multicrustacea</taxon>
        <taxon>Hexanauplia</taxon>
        <taxon>Copepoda</taxon>
        <taxon>Harpacticoida</taxon>
        <taxon>Harpacticidae</taxon>
        <taxon>Tigriopus</taxon>
    </lineage>
</organism>
<feature type="region of interest" description="Disordered" evidence="5">
    <location>
        <begin position="1003"/>
        <end position="1027"/>
    </location>
</feature>
<dbReference type="SMART" id="SM00233">
    <property type="entry name" value="PH"/>
    <property type="match status" value="1"/>
</dbReference>
<dbReference type="InterPro" id="IPR035999">
    <property type="entry name" value="Sec7_dom_sf"/>
</dbReference>
<feature type="domain" description="SEC7" evidence="7">
    <location>
        <begin position="627"/>
        <end position="804"/>
    </location>
</feature>
<feature type="compositionally biased region" description="Low complexity" evidence="5">
    <location>
        <begin position="29"/>
        <end position="38"/>
    </location>
</feature>
<dbReference type="InterPro" id="IPR000904">
    <property type="entry name" value="Sec7_dom"/>
</dbReference>
<evidence type="ECO:0000256" key="1">
    <source>
        <dbReference type="ARBA" id="ARBA00004236"/>
    </source>
</evidence>
<dbReference type="Proteomes" id="UP000318571">
    <property type="component" value="Chromosome 10"/>
</dbReference>
<dbReference type="CDD" id="cd00171">
    <property type="entry name" value="Sec7"/>
    <property type="match status" value="1"/>
</dbReference>
<dbReference type="FunFam" id="2.30.29.30:FF:000267">
    <property type="entry name" value="PH and SEC7 domain-containing protein 4"/>
    <property type="match status" value="1"/>
</dbReference>
<evidence type="ECO:0000259" key="7">
    <source>
        <dbReference type="PROSITE" id="PS50190"/>
    </source>
</evidence>
<evidence type="ECO:0000256" key="5">
    <source>
        <dbReference type="SAM" id="MobiDB-lite"/>
    </source>
</evidence>
<sequence length="1088" mass="118963">MPSPVSSKIPLPKTRRVNAPPTTPDESAAHSAAVSAISRIPLPTPSTLSPHRKAPPIPGAGSHESVQRLGRSNVEMHPGGRAVTAVSGSDPAVSPSSTSSSSSSSSSTCGVNSWRKEPSATFVRRLSPPSSSAIRHDATESVEHTQGGGRRMALEDEELPPAPSSRKGSLTSTGSGSQSAAFSPSRIPVASDYIVGGAKSRSSSVSLDSNRNSPARKLNPPVRASEVRTSPTKDGLQLDLGSRIPLPRTANGGGKRSSPPKTALPTVGFSFSPERMVQERGLGEENSRRASTSNLLPNHQNGEVAKRKKFEAFMMTGDRMINLAKTPANSEFKSKYQKSVSESHMKTLSQLDQEELERQRISELEDVPENGYGDGHDDRSDIVKKRAQPSARRALVRSSKSEDQLNYDSVQCSPPDEPFGSVNPLLDTSGIEALDESAWMTHSTHPTSQEAHSQPSSPSVDTNSLASGSEHYDPESVLANKMSPKSSSSPDTPEWSMIDSFHQKNGQTSSGGCPLASFDRQESLEESIMSKGHTVIISIGDHQPSNGQDSIASPDCSTNGTITPERSRTQASHSAEPGHEAPNRPSSPSLSNRTQGSGEHSPPPSTASDSPVHPPTVQMSQSILTNSSEEDSDLDSLHSYHPPQKVIDTSSAARLAKRLFYLDGFKKTDVSRHLSKNTDYNHVVAEEYLRYFDFAQKSLDSALRQFLTHFCLGGETQERERVLFHFSKRFLECNTEVLGTQFKSQDAVHTLTCAIMLLNTDLHGDNLQRKMTCSEFVANLSELNEGKNFPRELLRSIYNSIKTSPIPWTLTEELISFPAVHGGDQAKGGAMSGQKLAGVPGDMVHTHPDTSHEAKEVSIGSGVGGYNPFLSLPAPNTATNYKTGFVMRKSCFDAHGKKTKLGKRSWRMFFLNLQDMVLYCFKDEKAVRNAASFEDLNSAIRVHHGLAECATDYTKKQFVFRLYTADQAQYLFKTSDEKELLTWIEVINYVVASFSAPQLPAPCSSGDRFQRPLLPSSKTKLTPKKQLESHERQLMQLKEELEQHLQNPPGKSSKQSVVYAHKEKSEYLKFEINRYDTYILTLKTKHGR</sequence>
<dbReference type="PANTHER" id="PTHR10663">
    <property type="entry name" value="GUANYL-NUCLEOTIDE EXCHANGE FACTOR"/>
    <property type="match status" value="1"/>
</dbReference>
<protein>
    <recommendedName>
        <fullName evidence="10">SEC7 domain-containing protein</fullName>
    </recommendedName>
</protein>
<dbReference type="PRINTS" id="PR00683">
    <property type="entry name" value="SPECTRINPH"/>
</dbReference>
<comment type="subcellular location">
    <subcellularLocation>
        <location evidence="1">Cell membrane</location>
    </subcellularLocation>
</comment>
<feature type="domain" description="PH" evidence="6">
    <location>
        <begin position="879"/>
        <end position="992"/>
    </location>
</feature>
<dbReference type="InterPro" id="IPR011993">
    <property type="entry name" value="PH-like_dom_sf"/>
</dbReference>
<dbReference type="Gene3D" id="1.10.1000.11">
    <property type="entry name" value="Arf Nucleotide-binding Site Opener,domain 2"/>
    <property type="match status" value="1"/>
</dbReference>
<dbReference type="AlphaFoldDB" id="A0A553NEC1"/>
<dbReference type="Pfam" id="PF01369">
    <property type="entry name" value="Sec7"/>
    <property type="match status" value="1"/>
</dbReference>
<dbReference type="InterPro" id="IPR023394">
    <property type="entry name" value="Sec7_C_sf"/>
</dbReference>
<evidence type="ECO:0000256" key="3">
    <source>
        <dbReference type="ARBA" id="ARBA00022658"/>
    </source>
</evidence>
<dbReference type="SUPFAM" id="SSF50729">
    <property type="entry name" value="PH domain-like"/>
    <property type="match status" value="1"/>
</dbReference>
<evidence type="ECO:0008006" key="10">
    <source>
        <dbReference type="Google" id="ProtNLM"/>
    </source>
</evidence>
<dbReference type="Gene3D" id="2.30.29.30">
    <property type="entry name" value="Pleckstrin-homology domain (PH domain)/Phosphotyrosine-binding domain (PTB)"/>
    <property type="match status" value="1"/>
</dbReference>
<proteinExistence type="predicted"/>
<feature type="compositionally biased region" description="Polar residues" evidence="5">
    <location>
        <begin position="543"/>
        <end position="573"/>
    </location>
</feature>
<keyword evidence="9" id="KW-1185">Reference proteome</keyword>
<feature type="compositionally biased region" description="Polar residues" evidence="5">
    <location>
        <begin position="440"/>
        <end position="467"/>
    </location>
</feature>
<evidence type="ECO:0000313" key="8">
    <source>
        <dbReference type="EMBL" id="TRY63787.1"/>
    </source>
</evidence>
<feature type="compositionally biased region" description="Low complexity" evidence="5">
    <location>
        <begin position="164"/>
        <end position="183"/>
    </location>
</feature>
<feature type="compositionally biased region" description="Polar residues" evidence="5">
    <location>
        <begin position="617"/>
        <end position="626"/>
    </location>
</feature>
<feature type="region of interest" description="Disordered" evidence="5">
    <location>
        <begin position="329"/>
        <end position="645"/>
    </location>
</feature>
<comment type="caution">
    <text evidence="8">The sequence shown here is derived from an EMBL/GenBank/DDBJ whole genome shotgun (WGS) entry which is preliminary data.</text>
</comment>
<dbReference type="PROSITE" id="PS50190">
    <property type="entry name" value="SEC7"/>
    <property type="match status" value="1"/>
</dbReference>
<dbReference type="EMBL" id="VCGU01000458">
    <property type="protein sequence ID" value="TRY63787.1"/>
    <property type="molecule type" value="Genomic_DNA"/>
</dbReference>
<keyword evidence="3" id="KW-0344">Guanine-nucleotide releasing factor</keyword>
<evidence type="ECO:0000256" key="2">
    <source>
        <dbReference type="ARBA" id="ARBA00022475"/>
    </source>
</evidence>
<dbReference type="GO" id="GO:0005886">
    <property type="term" value="C:plasma membrane"/>
    <property type="evidence" value="ECO:0007669"/>
    <property type="project" value="UniProtKB-SubCell"/>
</dbReference>
<dbReference type="PROSITE" id="PS50003">
    <property type="entry name" value="PH_DOMAIN"/>
    <property type="match status" value="1"/>
</dbReference>
<dbReference type="PANTHER" id="PTHR10663:SF376">
    <property type="entry name" value="PH AND SEC7 DOMAIN-CONTAINING PROTEIN"/>
    <property type="match status" value="1"/>
</dbReference>
<dbReference type="SUPFAM" id="SSF48425">
    <property type="entry name" value="Sec7 domain"/>
    <property type="match status" value="1"/>
</dbReference>
<feature type="compositionally biased region" description="Low complexity" evidence="5">
    <location>
        <begin position="200"/>
        <end position="213"/>
    </location>
</feature>
<dbReference type="GO" id="GO:0005085">
    <property type="term" value="F:guanyl-nucleotide exchange factor activity"/>
    <property type="evidence" value="ECO:0007669"/>
    <property type="project" value="UniProtKB-KW"/>
</dbReference>
<name>A0A553NEC1_TIGCA</name>
<feature type="compositionally biased region" description="Basic and acidic residues" evidence="5">
    <location>
        <begin position="374"/>
        <end position="384"/>
    </location>
</feature>
<feature type="region of interest" description="Disordered" evidence="5">
    <location>
        <begin position="1"/>
        <end position="303"/>
    </location>
</feature>
<reference evidence="8 9" key="1">
    <citation type="journal article" date="2018" name="Nat. Ecol. Evol.">
        <title>Genomic signatures of mitonuclear coevolution across populations of Tigriopus californicus.</title>
        <authorList>
            <person name="Barreto F.S."/>
            <person name="Watson E.T."/>
            <person name="Lima T.G."/>
            <person name="Willett C.S."/>
            <person name="Edmands S."/>
            <person name="Li W."/>
            <person name="Burton R.S."/>
        </authorList>
    </citation>
    <scope>NUCLEOTIDE SEQUENCE [LARGE SCALE GENOMIC DNA]</scope>
    <source>
        <strain evidence="8 9">San Diego</strain>
    </source>
</reference>
<feature type="compositionally biased region" description="Low complexity" evidence="5">
    <location>
        <begin position="85"/>
        <end position="108"/>
    </location>
</feature>
<dbReference type="InterPro" id="IPR041681">
    <property type="entry name" value="PH_9"/>
</dbReference>
<feature type="compositionally biased region" description="Basic and acidic residues" evidence="5">
    <location>
        <begin position="134"/>
        <end position="143"/>
    </location>
</feature>
<keyword evidence="2" id="KW-1003">Cell membrane</keyword>
<dbReference type="InterPro" id="IPR001849">
    <property type="entry name" value="PH_domain"/>
</dbReference>
<feature type="compositionally biased region" description="Low complexity" evidence="5">
    <location>
        <begin position="583"/>
        <end position="593"/>
    </location>
</feature>
<feature type="compositionally biased region" description="Basic and acidic residues" evidence="5">
    <location>
        <begin position="276"/>
        <end position="288"/>
    </location>
</feature>
<feature type="compositionally biased region" description="Polar residues" evidence="5">
    <location>
        <begin position="289"/>
        <end position="301"/>
    </location>
</feature>
<dbReference type="GO" id="GO:0005543">
    <property type="term" value="F:phospholipid binding"/>
    <property type="evidence" value="ECO:0007669"/>
    <property type="project" value="InterPro"/>
</dbReference>
<dbReference type="InterPro" id="IPR001605">
    <property type="entry name" value="PH_dom-spectrin-type"/>
</dbReference>
<keyword evidence="4" id="KW-0472">Membrane</keyword>
<dbReference type="SMART" id="SM00222">
    <property type="entry name" value="Sec7"/>
    <property type="match status" value="1"/>
</dbReference>
<evidence type="ECO:0000259" key="6">
    <source>
        <dbReference type="PROSITE" id="PS50003"/>
    </source>
</evidence>
<dbReference type="Pfam" id="PF15410">
    <property type="entry name" value="PH_9"/>
    <property type="match status" value="1"/>
</dbReference>
<dbReference type="CDD" id="cd13295">
    <property type="entry name" value="PH_EFA6"/>
    <property type="match status" value="1"/>
</dbReference>
<evidence type="ECO:0000313" key="9">
    <source>
        <dbReference type="Proteomes" id="UP000318571"/>
    </source>
</evidence>
<dbReference type="STRING" id="6832.A0A553NEC1"/>
<accession>A0A553NEC1</accession>
<gene>
    <name evidence="8" type="ORF">TCAL_04930</name>
</gene>
<evidence type="ECO:0000256" key="4">
    <source>
        <dbReference type="ARBA" id="ARBA00023136"/>
    </source>
</evidence>
<dbReference type="GO" id="GO:0032012">
    <property type="term" value="P:regulation of ARF protein signal transduction"/>
    <property type="evidence" value="ECO:0007669"/>
    <property type="project" value="InterPro"/>
</dbReference>